<feature type="compositionally biased region" description="Low complexity" evidence="1">
    <location>
        <begin position="219"/>
        <end position="235"/>
    </location>
</feature>
<keyword evidence="2" id="KW-1133">Transmembrane helix</keyword>
<dbReference type="GeneID" id="103359322"/>
<feature type="region of interest" description="Disordered" evidence="1">
    <location>
        <begin position="185"/>
        <end position="264"/>
    </location>
</feature>
<feature type="chain" id="PRO_5041242805" evidence="3">
    <location>
        <begin position="27"/>
        <end position="264"/>
    </location>
</feature>
<dbReference type="AlphaFoldDB" id="A0A9Y4N2T0"/>
<organism evidence="4 5">
    <name type="scientific">Stegastes partitus</name>
    <name type="common">bicolor damselfish</name>
    <dbReference type="NCBI Taxonomy" id="144197"/>
    <lineage>
        <taxon>Eukaryota</taxon>
        <taxon>Metazoa</taxon>
        <taxon>Chordata</taxon>
        <taxon>Craniata</taxon>
        <taxon>Vertebrata</taxon>
        <taxon>Euteleostomi</taxon>
        <taxon>Actinopterygii</taxon>
        <taxon>Neopterygii</taxon>
        <taxon>Teleostei</taxon>
        <taxon>Neoteleostei</taxon>
        <taxon>Acanthomorphata</taxon>
        <taxon>Ovalentaria</taxon>
        <taxon>Pomacentridae</taxon>
        <taxon>Stegastes</taxon>
    </lineage>
</organism>
<dbReference type="Proteomes" id="UP000694891">
    <property type="component" value="Unplaced"/>
</dbReference>
<accession>A0A9Y4N2T0</accession>
<keyword evidence="2" id="KW-0812">Transmembrane</keyword>
<gene>
    <name evidence="5" type="primary">LOC103359322</name>
</gene>
<feature type="region of interest" description="Disordered" evidence="1">
    <location>
        <begin position="29"/>
        <end position="97"/>
    </location>
</feature>
<proteinExistence type="predicted"/>
<evidence type="ECO:0000256" key="2">
    <source>
        <dbReference type="SAM" id="Phobius"/>
    </source>
</evidence>
<evidence type="ECO:0000313" key="5">
    <source>
        <dbReference type="RefSeq" id="XP_008282824.1"/>
    </source>
</evidence>
<feature type="signal peptide" evidence="3">
    <location>
        <begin position="1"/>
        <end position="26"/>
    </location>
</feature>
<keyword evidence="2" id="KW-0472">Membrane</keyword>
<feature type="transmembrane region" description="Helical" evidence="2">
    <location>
        <begin position="115"/>
        <end position="138"/>
    </location>
</feature>
<feature type="compositionally biased region" description="Basic and acidic residues" evidence="1">
    <location>
        <begin position="198"/>
        <end position="218"/>
    </location>
</feature>
<evidence type="ECO:0000256" key="1">
    <source>
        <dbReference type="SAM" id="MobiDB-lite"/>
    </source>
</evidence>
<dbReference type="RefSeq" id="XP_008282824.1">
    <property type="nucleotide sequence ID" value="XM_008284602.1"/>
</dbReference>
<reference evidence="5" key="1">
    <citation type="submission" date="2025-08" db="UniProtKB">
        <authorList>
            <consortium name="RefSeq"/>
        </authorList>
    </citation>
    <scope>IDENTIFICATION</scope>
</reference>
<keyword evidence="4" id="KW-1185">Reference proteome</keyword>
<feature type="compositionally biased region" description="Polar residues" evidence="1">
    <location>
        <begin position="29"/>
        <end position="53"/>
    </location>
</feature>
<feature type="compositionally biased region" description="Low complexity" evidence="1">
    <location>
        <begin position="54"/>
        <end position="69"/>
    </location>
</feature>
<feature type="compositionally biased region" description="Polar residues" evidence="1">
    <location>
        <begin position="185"/>
        <end position="197"/>
    </location>
</feature>
<feature type="compositionally biased region" description="Low complexity" evidence="1">
    <location>
        <begin position="86"/>
        <end position="97"/>
    </location>
</feature>
<keyword evidence="3" id="KW-0732">Signal</keyword>
<name>A0A9Y4N2T0_9TELE</name>
<feature type="compositionally biased region" description="Polar residues" evidence="1">
    <location>
        <begin position="236"/>
        <end position="264"/>
    </location>
</feature>
<evidence type="ECO:0000313" key="4">
    <source>
        <dbReference type="Proteomes" id="UP000694891"/>
    </source>
</evidence>
<sequence>MNIFLLLLYCTEILGVLLFIPGRTSADTDTQNVGNVTSSTSLPKSQQDFNTTASSVSDANSSMSSEPSSAVIEMSTSRSFPPSSGPKPATATTKTTTTISSSPNEIFQIKECRSALIVSAGLILACVIFLITTLFLACRTCQLSRRLKRLGANADLISNSEYWMGTAKKDKSKSDTEGKETTVLMSDLTQEEMNNGPTKEDGGKMKEDGQKGEEKEAGDAANGEEVAAAPATVAENSSSSKPQEEAANSQPAKDAAASSSEGAE</sequence>
<evidence type="ECO:0000256" key="3">
    <source>
        <dbReference type="SAM" id="SignalP"/>
    </source>
</evidence>
<protein>
    <submittedName>
        <fullName evidence="5">Uncharacterized protein DDB_G0271670</fullName>
    </submittedName>
</protein>